<feature type="non-terminal residue" evidence="2">
    <location>
        <position position="1"/>
    </location>
</feature>
<gene>
    <name evidence="2" type="ORF">CR513_61511</name>
</gene>
<sequence length="349" mass="39679">MKKNFAACYDIESKIFNSRQGTLSIELNQYQGLKMCKADFIAYTRIIERGRIFKFLHGLNSEYDPIRVQILGKEKLPSLSETQRSIMLDKQSSNIGSSMVTKKGFTKRSTFEGKPFTKICRGEYCTHTKDTYYKLYGKEKVLERIDENKGPTQIWVNQTTSNKENVIEYPYTSQLDQDIQVFSKEEMDCLRALLNSTSKPLGSCSLTMKGKSSFNISGLVLQGIWILDSRAINHMTSFLSYFISYLKVSKKQFTIVANGDHVPNVGSGNVQFHSSLSLYNVLHMSSFLSYFISFLKVSKKQLTTIANGDHVPIVGSHNIQLQSSLSLHNDIHVLKLSNNLISIHKLIQY</sequence>
<dbReference type="OrthoDB" id="439192at2759"/>
<dbReference type="InterPro" id="IPR054722">
    <property type="entry name" value="PolX-like_BBD"/>
</dbReference>
<protein>
    <recommendedName>
        <fullName evidence="1">Retrovirus-related Pol polyprotein from transposon TNT 1-94-like beta-barrel domain-containing protein</fullName>
    </recommendedName>
</protein>
<evidence type="ECO:0000313" key="3">
    <source>
        <dbReference type="Proteomes" id="UP000257109"/>
    </source>
</evidence>
<dbReference type="PANTHER" id="PTHR34222">
    <property type="entry name" value="GAG_PRE-INTEGRS DOMAIN-CONTAINING PROTEIN"/>
    <property type="match status" value="1"/>
</dbReference>
<reference evidence="2" key="1">
    <citation type="submission" date="2018-05" db="EMBL/GenBank/DDBJ databases">
        <title>Draft genome of Mucuna pruriens seed.</title>
        <authorList>
            <person name="Nnadi N.E."/>
            <person name="Vos R."/>
            <person name="Hasami M.H."/>
            <person name="Devisetty U.K."/>
            <person name="Aguiy J.C."/>
        </authorList>
    </citation>
    <scope>NUCLEOTIDE SEQUENCE [LARGE SCALE GENOMIC DNA]</scope>
    <source>
        <strain evidence="2">JCA_2017</strain>
    </source>
</reference>
<dbReference type="PANTHER" id="PTHR34222:SF37">
    <property type="entry name" value="RETROTRANSPOSON GAG DOMAIN-CONTAINING PROTEIN"/>
    <property type="match status" value="1"/>
</dbReference>
<feature type="domain" description="Retrovirus-related Pol polyprotein from transposon TNT 1-94-like beta-barrel" evidence="1">
    <location>
        <begin position="225"/>
        <end position="287"/>
    </location>
</feature>
<dbReference type="EMBL" id="QJKJ01016924">
    <property type="protein sequence ID" value="RDX60347.1"/>
    <property type="molecule type" value="Genomic_DNA"/>
</dbReference>
<evidence type="ECO:0000259" key="1">
    <source>
        <dbReference type="Pfam" id="PF22936"/>
    </source>
</evidence>
<dbReference type="Pfam" id="PF22936">
    <property type="entry name" value="Pol_BBD"/>
    <property type="match status" value="1"/>
</dbReference>
<accession>A0A371E2Z6</accession>
<dbReference type="Proteomes" id="UP000257109">
    <property type="component" value="Unassembled WGS sequence"/>
</dbReference>
<name>A0A371E2Z6_MUCPR</name>
<proteinExistence type="predicted"/>
<keyword evidence="3" id="KW-1185">Reference proteome</keyword>
<comment type="caution">
    <text evidence="2">The sequence shown here is derived from an EMBL/GenBank/DDBJ whole genome shotgun (WGS) entry which is preliminary data.</text>
</comment>
<dbReference type="AlphaFoldDB" id="A0A371E2Z6"/>
<organism evidence="2 3">
    <name type="scientific">Mucuna pruriens</name>
    <name type="common">Velvet bean</name>
    <name type="synonym">Dolichos pruriens</name>
    <dbReference type="NCBI Taxonomy" id="157652"/>
    <lineage>
        <taxon>Eukaryota</taxon>
        <taxon>Viridiplantae</taxon>
        <taxon>Streptophyta</taxon>
        <taxon>Embryophyta</taxon>
        <taxon>Tracheophyta</taxon>
        <taxon>Spermatophyta</taxon>
        <taxon>Magnoliopsida</taxon>
        <taxon>eudicotyledons</taxon>
        <taxon>Gunneridae</taxon>
        <taxon>Pentapetalae</taxon>
        <taxon>rosids</taxon>
        <taxon>fabids</taxon>
        <taxon>Fabales</taxon>
        <taxon>Fabaceae</taxon>
        <taxon>Papilionoideae</taxon>
        <taxon>50 kb inversion clade</taxon>
        <taxon>NPAAA clade</taxon>
        <taxon>indigoferoid/millettioid clade</taxon>
        <taxon>Phaseoleae</taxon>
        <taxon>Mucuna</taxon>
    </lineage>
</organism>
<evidence type="ECO:0000313" key="2">
    <source>
        <dbReference type="EMBL" id="RDX60347.1"/>
    </source>
</evidence>